<dbReference type="Pfam" id="PF13857">
    <property type="entry name" value="Ank_5"/>
    <property type="match status" value="1"/>
</dbReference>
<feature type="repeat" description="ANK" evidence="3">
    <location>
        <begin position="237"/>
        <end position="266"/>
    </location>
</feature>
<evidence type="ECO:0000256" key="3">
    <source>
        <dbReference type="PROSITE-ProRule" id="PRU00023"/>
    </source>
</evidence>
<dbReference type="SUPFAM" id="SSF48403">
    <property type="entry name" value="Ankyrin repeat"/>
    <property type="match status" value="1"/>
</dbReference>
<dbReference type="AlphaFoldDB" id="A0A2G5ICZ3"/>
<name>A0A2G5ICZ3_CERBT</name>
<evidence type="ECO:0000256" key="1">
    <source>
        <dbReference type="ARBA" id="ARBA00022737"/>
    </source>
</evidence>
<dbReference type="Pfam" id="PF12796">
    <property type="entry name" value="Ank_2"/>
    <property type="match status" value="1"/>
</dbReference>
<evidence type="ECO:0000313" key="6">
    <source>
        <dbReference type="Proteomes" id="UP000230605"/>
    </source>
</evidence>
<evidence type="ECO:0000313" key="5">
    <source>
        <dbReference type="EMBL" id="WPA97517.1"/>
    </source>
</evidence>
<dbReference type="PROSITE" id="PS50088">
    <property type="entry name" value="ANK_REPEAT"/>
    <property type="match status" value="1"/>
</dbReference>
<keyword evidence="7" id="KW-1185">Reference proteome</keyword>
<dbReference type="SMART" id="SM00248">
    <property type="entry name" value="ANK"/>
    <property type="match status" value="5"/>
</dbReference>
<dbReference type="EMBL" id="LKMD01000100">
    <property type="protein sequence ID" value="PIB02645.1"/>
    <property type="molecule type" value="Genomic_DNA"/>
</dbReference>
<keyword evidence="1" id="KW-0677">Repeat</keyword>
<evidence type="ECO:0000256" key="2">
    <source>
        <dbReference type="ARBA" id="ARBA00023043"/>
    </source>
</evidence>
<dbReference type="PANTHER" id="PTHR24123:SF33">
    <property type="entry name" value="PROTEIN HOS4"/>
    <property type="match status" value="1"/>
</dbReference>
<protein>
    <submittedName>
        <fullName evidence="4">Uncharacterized protein</fullName>
    </submittedName>
</protein>
<dbReference type="PROSITE" id="PS50297">
    <property type="entry name" value="ANK_REP_REGION"/>
    <property type="match status" value="1"/>
</dbReference>
<dbReference type="OrthoDB" id="3650438at2759"/>
<reference evidence="5 7" key="2">
    <citation type="submission" date="2023-09" db="EMBL/GenBank/DDBJ databases">
        <title>Complete-Gapless Cercospora beticola genome.</title>
        <authorList>
            <person name="Wyatt N.A."/>
            <person name="Spanner R.E."/>
            <person name="Bolton M.D."/>
        </authorList>
    </citation>
    <scope>NUCLEOTIDE SEQUENCE [LARGE SCALE GENOMIC DNA]</scope>
    <source>
        <strain evidence="5">Cb09-40</strain>
    </source>
</reference>
<dbReference type="InterPro" id="IPR036770">
    <property type="entry name" value="Ankyrin_rpt-contain_sf"/>
</dbReference>
<accession>A0A2G5ICZ3</accession>
<evidence type="ECO:0000313" key="7">
    <source>
        <dbReference type="Proteomes" id="UP001302367"/>
    </source>
</evidence>
<proteinExistence type="predicted"/>
<dbReference type="Gene3D" id="1.25.40.20">
    <property type="entry name" value="Ankyrin repeat-containing domain"/>
    <property type="match status" value="2"/>
</dbReference>
<dbReference type="PANTHER" id="PTHR24123">
    <property type="entry name" value="ANKYRIN REPEAT-CONTAINING"/>
    <property type="match status" value="1"/>
</dbReference>
<gene>
    <name evidence="4" type="ORF">CB0940_02047</name>
    <name evidence="5" type="ORF">RHO25_002127</name>
</gene>
<reference evidence="4 6" key="1">
    <citation type="submission" date="2015-10" db="EMBL/GenBank/DDBJ databases">
        <title>The cercosporin biosynthetic gene cluster was horizontally transferred to several fungal lineages and shown to be expanded in Cercospora beticola based on microsynteny with recipient genomes.</title>
        <authorList>
            <person name="De Jonge R."/>
            <person name="Ebert M.K."/>
            <person name="Suttle J.C."/>
            <person name="Jurick Ii W.M."/>
            <person name="Secor G.A."/>
            <person name="Thomma B.P."/>
            <person name="Van De Peer Y."/>
            <person name="Bolton M.D."/>
        </authorList>
    </citation>
    <scope>NUCLEOTIDE SEQUENCE [LARGE SCALE GENOMIC DNA]</scope>
    <source>
        <strain evidence="4 6">09-40</strain>
    </source>
</reference>
<dbReference type="InterPro" id="IPR002110">
    <property type="entry name" value="Ankyrin_rpt"/>
</dbReference>
<dbReference type="Proteomes" id="UP001302367">
    <property type="component" value="Chromosome 1"/>
</dbReference>
<sequence>MDSLDSLDFDAVDGNAFTNTNDVSPHHLQLLADLSEAAAQGDRAAAFEAFTTLRYTNASPRILARPGNALQIAIERRDEKMAAYLLSEGVHVVAEDVRAATLSRSRSVISLLLEHGWPINAKLGWYDPPAMAYATEDLELTRWFLSRNADPNARCGIDKTPLSIAVHTGSIPVIESLFAQGGDVHRGQLVHWAASRQKDDRTAVLKFLLQKGATINAIMYQNDEDSFIQREPFGLGTPLHAAAAAGHVDVILLLLERGADIHATDTCGRLAFEIAQENQYYVAADLLRPSRATLALF</sequence>
<dbReference type="InterPro" id="IPR051165">
    <property type="entry name" value="Multifunctional_ANK_Repeat"/>
</dbReference>
<evidence type="ECO:0000313" key="4">
    <source>
        <dbReference type="EMBL" id="PIB02645.1"/>
    </source>
</evidence>
<dbReference type="EMBL" id="CP134184">
    <property type="protein sequence ID" value="WPA97517.1"/>
    <property type="molecule type" value="Genomic_DNA"/>
</dbReference>
<dbReference type="Proteomes" id="UP000230605">
    <property type="component" value="Chromosome 1"/>
</dbReference>
<keyword evidence="2 3" id="KW-0040">ANK repeat</keyword>
<organism evidence="4 6">
    <name type="scientific">Cercospora beticola</name>
    <name type="common">Sugarbeet leaf spot fungus</name>
    <dbReference type="NCBI Taxonomy" id="122368"/>
    <lineage>
        <taxon>Eukaryota</taxon>
        <taxon>Fungi</taxon>
        <taxon>Dikarya</taxon>
        <taxon>Ascomycota</taxon>
        <taxon>Pezizomycotina</taxon>
        <taxon>Dothideomycetes</taxon>
        <taxon>Dothideomycetidae</taxon>
        <taxon>Mycosphaerellales</taxon>
        <taxon>Mycosphaerellaceae</taxon>
        <taxon>Cercospora</taxon>
    </lineage>
</organism>